<gene>
    <name evidence="1" type="ORF">MBAV_006145</name>
</gene>
<name>A0A0F3GI74_9BACT</name>
<evidence type="ECO:0000313" key="2">
    <source>
        <dbReference type="Proteomes" id="UP000033423"/>
    </source>
</evidence>
<proteinExistence type="predicted"/>
<dbReference type="AlphaFoldDB" id="A0A0F3GI74"/>
<feature type="non-terminal residue" evidence="1">
    <location>
        <position position="119"/>
    </location>
</feature>
<organism evidence="1 2">
    <name type="scientific">Candidatus Magnetobacterium bavaricum</name>
    <dbReference type="NCBI Taxonomy" id="29290"/>
    <lineage>
        <taxon>Bacteria</taxon>
        <taxon>Pseudomonadati</taxon>
        <taxon>Nitrospirota</taxon>
        <taxon>Thermodesulfovibrionia</taxon>
        <taxon>Thermodesulfovibrionales</taxon>
        <taxon>Candidatus Magnetobacteriaceae</taxon>
        <taxon>Candidatus Magnetobacterium</taxon>
    </lineage>
</organism>
<dbReference type="EMBL" id="LACI01002611">
    <property type="protein sequence ID" value="KJU81659.1"/>
    <property type="molecule type" value="Genomic_DNA"/>
</dbReference>
<accession>A0A0F3GI74</accession>
<reference evidence="1 2" key="1">
    <citation type="submission" date="2015-02" db="EMBL/GenBank/DDBJ databases">
        <title>Single-cell genomics of uncultivated deep-branching MTB reveals a conserved set of magnetosome genes.</title>
        <authorList>
            <person name="Kolinko S."/>
            <person name="Richter M."/>
            <person name="Glockner F.O."/>
            <person name="Brachmann A."/>
            <person name="Schuler D."/>
        </authorList>
    </citation>
    <scope>NUCLEOTIDE SEQUENCE [LARGE SCALE GENOMIC DNA]</scope>
    <source>
        <strain evidence="1">TM-1</strain>
    </source>
</reference>
<protein>
    <submittedName>
        <fullName evidence="1">Uncharacterized protein</fullName>
    </submittedName>
</protein>
<dbReference type="Proteomes" id="UP000033423">
    <property type="component" value="Unassembled WGS sequence"/>
</dbReference>
<comment type="caution">
    <text evidence="1">The sequence shown here is derived from an EMBL/GenBank/DDBJ whole genome shotgun (WGS) entry which is preliminary data.</text>
</comment>
<evidence type="ECO:0000313" key="1">
    <source>
        <dbReference type="EMBL" id="KJU81659.1"/>
    </source>
</evidence>
<sequence length="119" mass="13450">MDTISGSDAMKPQVMPKWARELTRFMSVKPQFMLWGNIYDVYPMALSNGAVTTLKIMDYLKALLKANNYNLILGYEPLYGLKLLDGDAEAFKKITGEQIKNVSSLYSTVKERRRAAPPP</sequence>
<keyword evidence="2" id="KW-1185">Reference proteome</keyword>